<dbReference type="GO" id="GO:0008270">
    <property type="term" value="F:zinc ion binding"/>
    <property type="evidence" value="ECO:0007669"/>
    <property type="project" value="UniProtKB-KW"/>
</dbReference>
<dbReference type="OrthoDB" id="2955081at2759"/>
<evidence type="ECO:0000256" key="3">
    <source>
        <dbReference type="ARBA" id="ARBA00022833"/>
    </source>
</evidence>
<dbReference type="Gene3D" id="6.10.140.2220">
    <property type="match status" value="1"/>
</dbReference>
<evidence type="ECO:0000259" key="5">
    <source>
        <dbReference type="PROSITE" id="PS50865"/>
    </source>
</evidence>
<protein>
    <recommendedName>
        <fullName evidence="5">MYND-type domain-containing protein</fullName>
    </recommendedName>
</protein>
<feature type="domain" description="MYND-type" evidence="5">
    <location>
        <begin position="454"/>
        <end position="493"/>
    </location>
</feature>
<dbReference type="SUPFAM" id="SSF144232">
    <property type="entry name" value="HIT/MYND zinc finger-like"/>
    <property type="match status" value="1"/>
</dbReference>
<evidence type="ECO:0000313" key="6">
    <source>
        <dbReference type="EMBL" id="KAF9462255.1"/>
    </source>
</evidence>
<name>A0A9P5Y4T8_9AGAR</name>
<dbReference type="EMBL" id="MU150274">
    <property type="protein sequence ID" value="KAF9462255.1"/>
    <property type="molecule type" value="Genomic_DNA"/>
</dbReference>
<dbReference type="Pfam" id="PF01753">
    <property type="entry name" value="zf-MYND"/>
    <property type="match status" value="1"/>
</dbReference>
<proteinExistence type="predicted"/>
<dbReference type="AlphaFoldDB" id="A0A9P5Y4T8"/>
<sequence>MPVPGRTLYLPDLAALEASCLQSDVCLSALPPLRREVKVLATRAETSKAFTDLYNLMNCFRQDPTLAQYQWLQDIFFRLLRAPTPSACRDPMQQRAANLATVALQGILEICTYLGSTLHSDTSRLSVTFLRSWPDFWKWILFLYSQTSMSLGRYSTTPLNESDQRIMIVTARIISRFFAWPSTTVCKTIQATPGTFSVIANLWMKQSERIDDDERANDCAGITGVLAAYLQSDLDRYSKEITEIAGGEKKIASRILAIMRIACQGGQPWMVPFPVLTSVCTILANCIPGAYSHLLSRNIVGEICEALKFFASDKSHHSVTPTQRCLCTFPVIDFFIEAVAATDGFKWIIEAIHADLLTSILRCTRWSIESMNNQGARALRVILPYLVYRSVLRAVGRALQDPVLCETEAQIPLEDKEFWTTWAFFRRTVKIQLEIKADFDEAGKFSQPCSSPECFAVETTESFRLCSACHEACYCSRTCQKSHWKSGKHRVECDRLRKDRLDGKASPISPRDHAFFVHLSGEMMDRHYDDIIKMRDMHLSDEPSARLAFMILFDHADFPSTIGVCTSDAFLKGLNEMTPRYLKSTVDKPSINPVGETPITRGSTIVYLSIKVPYGSERLVVPMRPERASEMFGWNNTQPNRQSGVEVVNQFIECPLTSEEEKELAQLRELDRLVLSWSHCL</sequence>
<keyword evidence="7" id="KW-1185">Reference proteome</keyword>
<dbReference type="InterPro" id="IPR002893">
    <property type="entry name" value="Znf_MYND"/>
</dbReference>
<gene>
    <name evidence="6" type="ORF">BDZ94DRAFT_742887</name>
</gene>
<keyword evidence="3" id="KW-0862">Zinc</keyword>
<keyword evidence="1" id="KW-0479">Metal-binding</keyword>
<dbReference type="PROSITE" id="PS50865">
    <property type="entry name" value="ZF_MYND_2"/>
    <property type="match status" value="1"/>
</dbReference>
<organism evidence="6 7">
    <name type="scientific">Collybia nuda</name>
    <dbReference type="NCBI Taxonomy" id="64659"/>
    <lineage>
        <taxon>Eukaryota</taxon>
        <taxon>Fungi</taxon>
        <taxon>Dikarya</taxon>
        <taxon>Basidiomycota</taxon>
        <taxon>Agaricomycotina</taxon>
        <taxon>Agaricomycetes</taxon>
        <taxon>Agaricomycetidae</taxon>
        <taxon>Agaricales</taxon>
        <taxon>Tricholomatineae</taxon>
        <taxon>Clitocybaceae</taxon>
        <taxon>Collybia</taxon>
    </lineage>
</organism>
<dbReference type="Proteomes" id="UP000807353">
    <property type="component" value="Unassembled WGS sequence"/>
</dbReference>
<comment type="caution">
    <text evidence="6">The sequence shown here is derived from an EMBL/GenBank/DDBJ whole genome shotgun (WGS) entry which is preliminary data.</text>
</comment>
<evidence type="ECO:0000256" key="2">
    <source>
        <dbReference type="ARBA" id="ARBA00022771"/>
    </source>
</evidence>
<keyword evidence="2 4" id="KW-0863">Zinc-finger</keyword>
<accession>A0A9P5Y4T8</accession>
<reference evidence="6" key="1">
    <citation type="submission" date="2020-11" db="EMBL/GenBank/DDBJ databases">
        <authorList>
            <consortium name="DOE Joint Genome Institute"/>
            <person name="Ahrendt S."/>
            <person name="Riley R."/>
            <person name="Andreopoulos W."/>
            <person name="Labutti K."/>
            <person name="Pangilinan J."/>
            <person name="Ruiz-Duenas F.J."/>
            <person name="Barrasa J.M."/>
            <person name="Sanchez-Garcia M."/>
            <person name="Camarero S."/>
            <person name="Miyauchi S."/>
            <person name="Serrano A."/>
            <person name="Linde D."/>
            <person name="Babiker R."/>
            <person name="Drula E."/>
            <person name="Ayuso-Fernandez I."/>
            <person name="Pacheco R."/>
            <person name="Padilla G."/>
            <person name="Ferreira P."/>
            <person name="Barriuso J."/>
            <person name="Kellner H."/>
            <person name="Castanera R."/>
            <person name="Alfaro M."/>
            <person name="Ramirez L."/>
            <person name="Pisabarro A.G."/>
            <person name="Kuo A."/>
            <person name="Tritt A."/>
            <person name="Lipzen A."/>
            <person name="He G."/>
            <person name="Yan M."/>
            <person name="Ng V."/>
            <person name="Cullen D."/>
            <person name="Martin F."/>
            <person name="Rosso M.-N."/>
            <person name="Henrissat B."/>
            <person name="Hibbett D."/>
            <person name="Martinez A.T."/>
            <person name="Grigoriev I.V."/>
        </authorList>
    </citation>
    <scope>NUCLEOTIDE SEQUENCE</scope>
    <source>
        <strain evidence="6">CBS 247.69</strain>
    </source>
</reference>
<evidence type="ECO:0000313" key="7">
    <source>
        <dbReference type="Proteomes" id="UP000807353"/>
    </source>
</evidence>
<evidence type="ECO:0000256" key="1">
    <source>
        <dbReference type="ARBA" id="ARBA00022723"/>
    </source>
</evidence>
<evidence type="ECO:0000256" key="4">
    <source>
        <dbReference type="PROSITE-ProRule" id="PRU00134"/>
    </source>
</evidence>